<dbReference type="PROSITE" id="PS51746">
    <property type="entry name" value="PPM_2"/>
    <property type="match status" value="1"/>
</dbReference>
<dbReference type="SMART" id="SM00332">
    <property type="entry name" value="PP2Cc"/>
    <property type="match status" value="1"/>
</dbReference>
<dbReference type="EMBL" id="CP023325">
    <property type="protein sequence ID" value="ATY64933.1"/>
    <property type="molecule type" value="Genomic_DNA"/>
</dbReference>
<dbReference type="InterPro" id="IPR015655">
    <property type="entry name" value="PP2C"/>
</dbReference>
<dbReference type="GO" id="GO:0005739">
    <property type="term" value="C:mitochondrion"/>
    <property type="evidence" value="ECO:0007669"/>
    <property type="project" value="TreeGrafter"/>
</dbReference>
<dbReference type="VEuPathDB" id="FungiDB:CCM_08180"/>
<organism evidence="2 3">
    <name type="scientific">Cordyceps militaris</name>
    <name type="common">Caterpillar fungus</name>
    <name type="synonym">Clavaria militaris</name>
    <dbReference type="NCBI Taxonomy" id="73501"/>
    <lineage>
        <taxon>Eukaryota</taxon>
        <taxon>Fungi</taxon>
        <taxon>Dikarya</taxon>
        <taxon>Ascomycota</taxon>
        <taxon>Pezizomycotina</taxon>
        <taxon>Sordariomycetes</taxon>
        <taxon>Hypocreomycetidae</taxon>
        <taxon>Hypocreales</taxon>
        <taxon>Cordycipitaceae</taxon>
        <taxon>Cordyceps</taxon>
    </lineage>
</organism>
<evidence type="ECO:0000259" key="1">
    <source>
        <dbReference type="PROSITE" id="PS51746"/>
    </source>
</evidence>
<dbReference type="Gene3D" id="3.60.40.10">
    <property type="entry name" value="PPM-type phosphatase domain"/>
    <property type="match status" value="1"/>
</dbReference>
<protein>
    <submittedName>
        <fullName evidence="2">Phosphatase 2C</fullName>
    </submittedName>
</protein>
<dbReference type="InterPro" id="IPR036457">
    <property type="entry name" value="PPM-type-like_dom_sf"/>
</dbReference>
<dbReference type="SUPFAM" id="SSF81606">
    <property type="entry name" value="PP2C-like"/>
    <property type="match status" value="1"/>
</dbReference>
<proteinExistence type="predicted"/>
<dbReference type="PANTHER" id="PTHR13832:SF792">
    <property type="entry name" value="GM14286P"/>
    <property type="match status" value="1"/>
</dbReference>
<dbReference type="Pfam" id="PF00481">
    <property type="entry name" value="PP2C"/>
    <property type="match status" value="1"/>
</dbReference>
<reference evidence="2 3" key="1">
    <citation type="journal article" date="2017" name="BMC Genomics">
        <title>Chromosome level assembly and secondary metabolite potential of the parasitic fungus Cordyceps militaris.</title>
        <authorList>
            <person name="Kramer G.J."/>
            <person name="Nodwell J.R."/>
        </authorList>
    </citation>
    <scope>NUCLEOTIDE SEQUENCE [LARGE SCALE GENOMIC DNA]</scope>
    <source>
        <strain evidence="2 3">ATCC 34164</strain>
    </source>
</reference>
<sequence length="419" mass="47383">MASKLQMSEDDDIRRKLSQDAYSVSLDALGVKRADGAQLPSNSPCEDRYNRAQPVPLWEGEETWVGVTIFDGHYGWQTADHLEKELLSWVQAKLNKLQPASRTDASIQDAIEAAFTELDDSIINNYVAYARSKDMTLEQKVPYMEVAMAGSCALLVLYNPNTKTLYTACTGDSRAVLGYQAYDGTWLPVALSEDQTCANDAEAARLREEHSNEESVLKDGRVLGLAVSRAFGNFRWKSRREEQEEFGRRFLHCGPVGGRERTPTPPYLIARPVVTVARLRDESPAVLVVASDGIWDQCENYEVVDLVVRWLEAQPESSLAAMRMTLTRTPDTVWWKKTPPPPAEAHCPPGFDFLERWNNFDIRFREERGVVEDLDNVAVHILRNACGGNHQELLRARLAYRPPFSRDVRDDLTVQVLFF</sequence>
<dbReference type="VEuPathDB" id="FungiDB:A9K55_005242"/>
<accession>A0A2H4SPA8</accession>
<gene>
    <name evidence="2" type="ORF">A9K55_005242</name>
</gene>
<dbReference type="PANTHER" id="PTHR13832">
    <property type="entry name" value="PROTEIN PHOSPHATASE 2C"/>
    <property type="match status" value="1"/>
</dbReference>
<dbReference type="InterPro" id="IPR001932">
    <property type="entry name" value="PPM-type_phosphatase-like_dom"/>
</dbReference>
<dbReference type="GO" id="GO:0004741">
    <property type="term" value="F:[pyruvate dehydrogenase (acetyl-transferring)]-phosphatase activity"/>
    <property type="evidence" value="ECO:0007669"/>
    <property type="project" value="TreeGrafter"/>
</dbReference>
<evidence type="ECO:0000313" key="3">
    <source>
        <dbReference type="Proteomes" id="UP000323067"/>
    </source>
</evidence>
<evidence type="ECO:0000313" key="2">
    <source>
        <dbReference type="EMBL" id="ATY64933.1"/>
    </source>
</evidence>
<dbReference type="AlphaFoldDB" id="A0A2H4SPA8"/>
<name>A0A2H4SPA8_CORMI</name>
<feature type="domain" description="PPM-type phosphatase" evidence="1">
    <location>
        <begin position="28"/>
        <end position="419"/>
    </location>
</feature>
<dbReference type="OrthoDB" id="420076at2759"/>
<dbReference type="CDD" id="cd00143">
    <property type="entry name" value="PP2Cc"/>
    <property type="match status" value="1"/>
</dbReference>
<dbReference type="Proteomes" id="UP000323067">
    <property type="component" value="Chromosome v"/>
</dbReference>